<evidence type="ECO:0000313" key="2">
    <source>
        <dbReference type="EMBL" id="TMW57548.1"/>
    </source>
</evidence>
<evidence type="ECO:0000256" key="1">
    <source>
        <dbReference type="SAM" id="SignalP"/>
    </source>
</evidence>
<proteinExistence type="predicted"/>
<keyword evidence="1" id="KW-0732">Signal</keyword>
<dbReference type="EMBL" id="SPLM01000144">
    <property type="protein sequence ID" value="TMW57548.1"/>
    <property type="molecule type" value="Genomic_DNA"/>
</dbReference>
<sequence length="668" mass="71839">MLQRVAVLLGILAVSSASAATDCVTLGSLAETWDAVTLCNDWYGVLVNSDARVRADEAASVKTSTKTESLGSVEECALNCLNKKKCQWFSAAAASNGNKTCTYYQHLSLKDGSKTEASNATTGTTQFGFVLGGDSEYLNQNVANNSNSSVFQLGDASFYRTTDVTNSKTISMYLPQATATCAASPLTLYRAFAINYQTASMLAKVKSGETINSMDATFTLDNFLKALKAGTLHEISVPTDAVDIDSTGKVVRTGLPGSTYSYHLDNFGRPTEVKARMNFTNVLRKPGRPGQSSTGATIRAQYCVPAYQQRYNVIQELTDATKGKMPFQAGHLAGCQFSNPNGFFNFVPQSAKSNSGNGCWYNTELSTAQLLKMGCEGDFHIRLSYFSKPGDISEISSFTGALLTQKDAENFYTLAGNDPKLLVQKPCGFFYRPVKMSIDFTVTGWTPDTQCAAVGDVLLKNEGRLFATSANDASMTISRAFAHWMYDAPAFNHIRGMATADWRTNQCYAETGSLLSKMTFTNELDSAFLKLKVNATNSTATPSCVSAGKTLEVSACKAGEDAFRWSSASLQLKNNATDCVSLSSDPQRCMTLAFEYTTPSITFNGTMASITTADELVDGHLVVKDSSECLAVSKDAKISLTTKTTDCSVFQATYSLVASTADDDGGDD</sequence>
<keyword evidence="3" id="KW-1185">Reference proteome</keyword>
<comment type="caution">
    <text evidence="2">The sequence shown here is derived from an EMBL/GenBank/DDBJ whole genome shotgun (WGS) entry which is preliminary data.</text>
</comment>
<evidence type="ECO:0008006" key="4">
    <source>
        <dbReference type="Google" id="ProtNLM"/>
    </source>
</evidence>
<accession>A0A8K1C790</accession>
<evidence type="ECO:0000313" key="3">
    <source>
        <dbReference type="Proteomes" id="UP000794436"/>
    </source>
</evidence>
<gene>
    <name evidence="2" type="ORF">Poli38472_003473</name>
</gene>
<feature type="chain" id="PRO_5035472966" description="Apple domain-containing protein" evidence="1">
    <location>
        <begin position="20"/>
        <end position="668"/>
    </location>
</feature>
<organism evidence="2 3">
    <name type="scientific">Pythium oligandrum</name>
    <name type="common">Mycoparasitic fungus</name>
    <dbReference type="NCBI Taxonomy" id="41045"/>
    <lineage>
        <taxon>Eukaryota</taxon>
        <taxon>Sar</taxon>
        <taxon>Stramenopiles</taxon>
        <taxon>Oomycota</taxon>
        <taxon>Peronosporomycetes</taxon>
        <taxon>Pythiales</taxon>
        <taxon>Pythiaceae</taxon>
        <taxon>Pythium</taxon>
    </lineage>
</organism>
<reference evidence="2" key="1">
    <citation type="submission" date="2019-03" db="EMBL/GenBank/DDBJ databases">
        <title>Long read genome sequence of the mycoparasitic Pythium oligandrum ATCC 38472 isolated from sugarbeet rhizosphere.</title>
        <authorList>
            <person name="Gaulin E."/>
        </authorList>
    </citation>
    <scope>NUCLEOTIDE SEQUENCE</scope>
    <source>
        <strain evidence="2">ATCC 38472_TT</strain>
    </source>
</reference>
<feature type="signal peptide" evidence="1">
    <location>
        <begin position="1"/>
        <end position="19"/>
    </location>
</feature>
<protein>
    <recommendedName>
        <fullName evidence="4">Apple domain-containing protein</fullName>
    </recommendedName>
</protein>
<name>A0A8K1C790_PYTOL</name>
<dbReference type="Proteomes" id="UP000794436">
    <property type="component" value="Unassembled WGS sequence"/>
</dbReference>
<dbReference type="AlphaFoldDB" id="A0A8K1C790"/>
<dbReference type="OrthoDB" id="157567at2759"/>